<dbReference type="GO" id="GO:0005886">
    <property type="term" value="C:plasma membrane"/>
    <property type="evidence" value="ECO:0007669"/>
    <property type="project" value="UniProtKB-SubCell"/>
</dbReference>
<gene>
    <name evidence="9" type="ORF">EV679_1635</name>
</gene>
<name>A0A4Q7MQY3_9BURK</name>
<dbReference type="PANTHER" id="PTHR30353:SF15">
    <property type="entry name" value="INNER MEMBRANE PROTEIN YABI"/>
    <property type="match status" value="1"/>
</dbReference>
<keyword evidence="6 7" id="KW-0472">Membrane</keyword>
<feature type="transmembrane region" description="Helical" evidence="7">
    <location>
        <begin position="181"/>
        <end position="199"/>
    </location>
</feature>
<organism evidence="9 10">
    <name type="scientific">Kerstersia gyiorum</name>
    <dbReference type="NCBI Taxonomy" id="206506"/>
    <lineage>
        <taxon>Bacteria</taxon>
        <taxon>Pseudomonadati</taxon>
        <taxon>Pseudomonadota</taxon>
        <taxon>Betaproteobacteria</taxon>
        <taxon>Burkholderiales</taxon>
        <taxon>Alcaligenaceae</taxon>
        <taxon>Kerstersia</taxon>
    </lineage>
</organism>
<keyword evidence="3 7" id="KW-1003">Cell membrane</keyword>
<evidence type="ECO:0000256" key="4">
    <source>
        <dbReference type="ARBA" id="ARBA00022692"/>
    </source>
</evidence>
<evidence type="ECO:0000256" key="1">
    <source>
        <dbReference type="ARBA" id="ARBA00004651"/>
    </source>
</evidence>
<evidence type="ECO:0000313" key="10">
    <source>
        <dbReference type="Proteomes" id="UP000292039"/>
    </source>
</evidence>
<accession>A0A4Q7MQY3</accession>
<evidence type="ECO:0000259" key="8">
    <source>
        <dbReference type="Pfam" id="PF09335"/>
    </source>
</evidence>
<dbReference type="AlphaFoldDB" id="A0A4Q7MQY3"/>
<dbReference type="InterPro" id="IPR032818">
    <property type="entry name" value="DedA-like"/>
</dbReference>
<keyword evidence="4 7" id="KW-0812">Transmembrane</keyword>
<keyword evidence="5 7" id="KW-1133">Transmembrane helix</keyword>
<proteinExistence type="inferred from homology"/>
<reference evidence="9 10" key="1">
    <citation type="submission" date="2019-02" db="EMBL/GenBank/DDBJ databases">
        <title>Genomic Encyclopedia of Type Strains, Phase IV (KMG-IV): sequencing the most valuable type-strain genomes for metagenomic binning, comparative biology and taxonomic classification.</title>
        <authorList>
            <person name="Goeker M."/>
        </authorList>
    </citation>
    <scope>NUCLEOTIDE SEQUENCE [LARGE SCALE GENOMIC DNA]</scope>
    <source>
        <strain evidence="9 10">DSM 16618</strain>
    </source>
</reference>
<dbReference type="InterPro" id="IPR032816">
    <property type="entry name" value="VTT_dom"/>
</dbReference>
<comment type="subcellular location">
    <subcellularLocation>
        <location evidence="1 7">Cell membrane</location>
        <topology evidence="1 7">Multi-pass membrane protein</topology>
    </subcellularLocation>
</comment>
<comment type="similarity">
    <text evidence="2 7">Belongs to the DedA family.</text>
</comment>
<dbReference type="EMBL" id="SGWZ01000002">
    <property type="protein sequence ID" value="RZS70236.1"/>
    <property type="molecule type" value="Genomic_DNA"/>
</dbReference>
<comment type="caution">
    <text evidence="9">The sequence shown here is derived from an EMBL/GenBank/DDBJ whole genome shotgun (WGS) entry which is preliminary data.</text>
</comment>
<evidence type="ECO:0000256" key="5">
    <source>
        <dbReference type="ARBA" id="ARBA00022989"/>
    </source>
</evidence>
<protein>
    <submittedName>
        <fullName evidence="9">Membrane protein DedA with SNARE-associated domain</fullName>
    </submittedName>
</protein>
<evidence type="ECO:0000256" key="6">
    <source>
        <dbReference type="ARBA" id="ARBA00023136"/>
    </source>
</evidence>
<sequence>MIPAARYRRRRPVSGSSPIQDCSTAMFASLLPLLQDMSSSILALGAKHSNWLACISFVLALLKSLPFVALVIPGTALLLSIGALLGAGDIPFIPIWLAISLGAGLGDWISYSLGQRYGPVILNSRWIQCRQALYVRTKRFFDRWDWASIVLCRFFGPLRATVPLVAGIFKMPQQRFHVANWLSAFLWTCTLLLPGWAGFKLL</sequence>
<evidence type="ECO:0000256" key="7">
    <source>
        <dbReference type="RuleBase" id="RU367016"/>
    </source>
</evidence>
<dbReference type="Proteomes" id="UP000292039">
    <property type="component" value="Unassembled WGS sequence"/>
</dbReference>
<evidence type="ECO:0000256" key="3">
    <source>
        <dbReference type="ARBA" id="ARBA00022475"/>
    </source>
</evidence>
<evidence type="ECO:0000313" key="9">
    <source>
        <dbReference type="EMBL" id="RZS70236.1"/>
    </source>
</evidence>
<evidence type="ECO:0000256" key="2">
    <source>
        <dbReference type="ARBA" id="ARBA00010792"/>
    </source>
</evidence>
<comment type="caution">
    <text evidence="7">Lacks conserved residue(s) required for the propagation of feature annotation.</text>
</comment>
<feature type="domain" description="VTT" evidence="8">
    <location>
        <begin position="72"/>
        <end position="195"/>
    </location>
</feature>
<feature type="transmembrane region" description="Helical" evidence="7">
    <location>
        <begin position="92"/>
        <end position="111"/>
    </location>
</feature>
<dbReference type="PANTHER" id="PTHR30353">
    <property type="entry name" value="INNER MEMBRANE PROTEIN DEDA-RELATED"/>
    <property type="match status" value="1"/>
</dbReference>
<dbReference type="Pfam" id="PF09335">
    <property type="entry name" value="VTT_dom"/>
    <property type="match status" value="1"/>
</dbReference>